<sequence>MDICNKRFKVFCQSINFPIPKDLQQTELIINSIDKKTDLMDIDIIFKDEVSVTSYFALYNAILNEKLYNIKATYTFDLLQYKKNNLVNFISYLMTKNKYIKLQKINWAKELKTVNDFQNEIIFQDQNSFLDLENCVNNLVNDLHEYGFKKIEIKAVLNKVEYAELSFENEEQLKQNQLKFQELLNKHKANKSNPTNTTQKFAPKSNWSQRNYMKCLIAELKNKENKDKVVIQGKIYNYEYSLSKNKHIYLISLTDYNDATNVKWYRDEILDENALQTLKIGSWISVSGSISKSMFNNAEAFIFADSISPISPLVEETIDKSPAEKKRIELHASSKLSTMDGLIDPEDLIKRAEKYGMPAIAISDLDAVQGFPKFYQTAQKSSVKALFGASFSTFSKKPNLFLGKKATGKISDSEVVAFDIETTGLSPRFHELIEYGSHTVKPSSIDSNQVQFLIKPTEKIKPSTTRLTGIGQFGIDSKGLDYRVALSKIYDDLNNKIAIAHNAKFDFNFIKEQFRLNNMEFPNVTVIDTLVLSRLIFPERKKHSLGDLAANLGVNYDTNVAHRADYDAAVLGSIWVELMHQMNIKGIKTFEDLESYEPDIKYKERFAYTVSTLVKNQNGLKKQFAMISNCLTKNFNYGPKTYFEDLKSDPDILLGSGSLRSKLLDNYFYSTRESFIEEIQRYDYIEIPAPQCLEHWIKNDFITREQLEFALTDIIETSIEYGKIPVAISDAKYLDNHQKKVYEILVSAKGIGGTRHYLHKFDKLRDQWDSIPNLTLLTTDQMLEQFSFLKDKKLLEDVVINNTHKIANMCEDVEVIKKDLYTPNFDDSSTKLKDLVYNNAKLKYGDNLPKYIENRIEAELTPIIKYGFDVIYWISHKLVKKSLDEGYVVGSRGSVGSSLVATLSSISEVNPLDPHYLCNKCKKFELANIDGVKSCYDLPSKKCENCDIEMDRDGHSIAFETFLGFNADKVPDIDLNFSGEFQSVVHNEAKKIFGDTHTFRAGTILTVKPKTGYGYVKSFCEETKTEYSTNFMDYLSRQLDGVKRTTGQHAGGVIIIPKEYDVLDFTPINYPADDTDSTWFTTHFEYKAIHDNVLKLDLLGHDNPTIIKMLEQYTGIKISELPKNDADVIKIFSSTEPMGIKPSDIGGETTGAIGLPEFGTSFVRQMLQQTQPKTFQDLVSVSGLSHGTDVWLQNNQDLIMDHGLTLPEIFSCRDDILSKLVEQGVPNKFAFDIMEKVRKGKGVSKQEEEELIKYNVKDWQIESMKKIKYMFPKAHAVAYVLMAWWIAWYKIHKPLAFYASYYATHAKAVDIESMVDVQFGNRSANKLVKIQSTPKNELSTKETDLIPTLEITRELYARGLYIDNINLQRSLAHEWLIDEQRKCLIPPFKSLDGLGDAVAESIVYARSIKPFSSIQDFALRGKVNKTLVEKLQDIGAFKELDETDQMRLF</sequence>
<evidence type="ECO:0000256" key="2">
    <source>
        <dbReference type="ARBA" id="ARBA00022695"/>
    </source>
</evidence>
<feature type="domain" description="Exonuclease" evidence="8">
    <location>
        <begin position="414"/>
        <end position="584"/>
    </location>
</feature>
<dbReference type="SUPFAM" id="SSF89550">
    <property type="entry name" value="PHP domain-like"/>
    <property type="match status" value="1"/>
</dbReference>
<dbReference type="FunFam" id="3.30.420.10:FF:000045">
    <property type="entry name" value="3'-5' exonuclease DinG"/>
    <property type="match status" value="1"/>
</dbReference>
<dbReference type="PANTHER" id="PTHR32294">
    <property type="entry name" value="DNA POLYMERASE III SUBUNIT ALPHA"/>
    <property type="match status" value="1"/>
</dbReference>
<dbReference type="GO" id="GO:0003677">
    <property type="term" value="F:DNA binding"/>
    <property type="evidence" value="ECO:0007669"/>
    <property type="project" value="UniProtKB-UniRule"/>
</dbReference>
<dbReference type="InterPro" id="IPR016195">
    <property type="entry name" value="Pol/histidinol_Pase-like"/>
</dbReference>
<evidence type="ECO:0000313" key="11">
    <source>
        <dbReference type="Proteomes" id="UP000290942"/>
    </source>
</evidence>
<feature type="domain" description="Polymerase/histidinol phosphatase N-terminal" evidence="9">
    <location>
        <begin position="328"/>
        <end position="395"/>
    </location>
</feature>
<dbReference type="EMBL" id="LR214970">
    <property type="protein sequence ID" value="VEU61080.1"/>
    <property type="molecule type" value="Genomic_DNA"/>
</dbReference>
<evidence type="ECO:0000256" key="6">
    <source>
        <dbReference type="ARBA" id="ARBA00049244"/>
    </source>
</evidence>
<dbReference type="InterPro" id="IPR029460">
    <property type="entry name" value="DNAPol_HHH"/>
</dbReference>
<dbReference type="EC" id="2.7.7.7" evidence="7"/>
<dbReference type="SUPFAM" id="SSF53098">
    <property type="entry name" value="Ribonuclease H-like"/>
    <property type="match status" value="1"/>
</dbReference>
<evidence type="ECO:0000259" key="8">
    <source>
        <dbReference type="SMART" id="SM00479"/>
    </source>
</evidence>
<dbReference type="PANTHER" id="PTHR32294:SF5">
    <property type="entry name" value="DNA POLYMERASE III POLC-TYPE"/>
    <property type="match status" value="1"/>
</dbReference>
<dbReference type="CDD" id="cd06127">
    <property type="entry name" value="DEDDh"/>
    <property type="match status" value="1"/>
</dbReference>
<dbReference type="Gene3D" id="3.20.20.140">
    <property type="entry name" value="Metal-dependent hydrolases"/>
    <property type="match status" value="2"/>
</dbReference>
<keyword evidence="7" id="KW-0963">Cytoplasm</keyword>
<dbReference type="InterPro" id="IPR013520">
    <property type="entry name" value="Ribonucl_H"/>
</dbReference>
<keyword evidence="1 7" id="KW-0808">Transferase</keyword>
<dbReference type="SMART" id="SM00481">
    <property type="entry name" value="POLIIIAc"/>
    <property type="match status" value="1"/>
</dbReference>
<name>A0A449AA82_9BACT</name>
<keyword evidence="3 7" id="KW-0235">DNA replication</keyword>
<dbReference type="SMART" id="SM00479">
    <property type="entry name" value="EXOIII"/>
    <property type="match status" value="1"/>
</dbReference>
<dbReference type="NCBIfam" id="NF001688">
    <property type="entry name" value="PRK00448.1"/>
    <property type="match status" value="1"/>
</dbReference>
<dbReference type="Gene3D" id="3.30.1900.20">
    <property type="match status" value="1"/>
</dbReference>
<evidence type="ECO:0000259" key="9">
    <source>
        <dbReference type="SMART" id="SM00481"/>
    </source>
</evidence>
<dbReference type="InterPro" id="IPR011708">
    <property type="entry name" value="DNA_pol3_alpha_NTPase_dom"/>
</dbReference>
<dbReference type="Pfam" id="PF02811">
    <property type="entry name" value="PHP"/>
    <property type="match status" value="1"/>
</dbReference>
<keyword evidence="7" id="KW-0378">Hydrolase</keyword>
<dbReference type="Pfam" id="PF00929">
    <property type="entry name" value="RNase_T"/>
    <property type="match status" value="1"/>
</dbReference>
<comment type="function">
    <text evidence="7">Required for replicative DNA synthesis. This DNA polymerase also exhibits 3' to 5' exonuclease activity.</text>
</comment>
<dbReference type="NCBIfam" id="TIGR01405">
    <property type="entry name" value="polC_Gram_pos"/>
    <property type="match status" value="1"/>
</dbReference>
<protein>
    <recommendedName>
        <fullName evidence="7">DNA polymerase III PolC-type</fullName>
        <shortName evidence="7">PolIII</shortName>
        <ecNumber evidence="7">2.7.7.7</ecNumber>
    </recommendedName>
</protein>
<evidence type="ECO:0000256" key="4">
    <source>
        <dbReference type="ARBA" id="ARBA00022839"/>
    </source>
</evidence>
<dbReference type="GO" id="GO:0006261">
    <property type="term" value="P:DNA-templated DNA replication"/>
    <property type="evidence" value="ECO:0007669"/>
    <property type="project" value="UniProtKB-UniRule"/>
</dbReference>
<dbReference type="Pfam" id="PF07733">
    <property type="entry name" value="DNA_pol3_alpha"/>
    <property type="match status" value="2"/>
</dbReference>
<dbReference type="Pfam" id="PF17657">
    <property type="entry name" value="DNA_pol3_finger"/>
    <property type="match status" value="1"/>
</dbReference>
<dbReference type="InterPro" id="IPR044923">
    <property type="entry name" value="PolC_middle_finger_sf"/>
</dbReference>
<comment type="subcellular location">
    <subcellularLocation>
        <location evidence="7">Cytoplasm</location>
    </subcellularLocation>
</comment>
<dbReference type="Gene3D" id="2.40.50.140">
    <property type="entry name" value="Nucleic acid-binding proteins"/>
    <property type="match status" value="1"/>
</dbReference>
<dbReference type="RefSeq" id="WP_129687891.1">
    <property type="nucleotide sequence ID" value="NZ_LR214970.1"/>
</dbReference>
<dbReference type="Gene3D" id="1.10.150.700">
    <property type="entry name" value="PolC, middle finger domain"/>
    <property type="match status" value="1"/>
</dbReference>
<dbReference type="GO" id="GO:0003887">
    <property type="term" value="F:DNA-directed DNA polymerase activity"/>
    <property type="evidence" value="ECO:0007669"/>
    <property type="project" value="UniProtKB-UniRule"/>
</dbReference>
<dbReference type="Gene3D" id="3.30.420.10">
    <property type="entry name" value="Ribonuclease H-like superfamily/Ribonuclease H"/>
    <property type="match status" value="1"/>
</dbReference>
<reference evidence="10 11" key="1">
    <citation type="submission" date="2019-01" db="EMBL/GenBank/DDBJ databases">
        <authorList>
            <consortium name="Pathogen Informatics"/>
        </authorList>
    </citation>
    <scope>NUCLEOTIDE SEQUENCE [LARGE SCALE GENOMIC DNA]</scope>
    <source>
        <strain evidence="10 11">NCTC10122</strain>
    </source>
</reference>
<dbReference type="Gene3D" id="1.10.150.870">
    <property type="match status" value="1"/>
</dbReference>
<dbReference type="InterPro" id="IPR040982">
    <property type="entry name" value="DNA_pol3_finger"/>
</dbReference>
<dbReference type="HAMAP" id="MF_00356">
    <property type="entry name" value="DNApol_PolC"/>
    <property type="match status" value="1"/>
</dbReference>
<dbReference type="InterPro" id="IPR003141">
    <property type="entry name" value="Pol/His_phosphatase_N"/>
</dbReference>
<comment type="similarity">
    <text evidence="7">Belongs to the DNA polymerase type-C family. PolC subfamily.</text>
</comment>
<proteinExistence type="inferred from homology"/>
<evidence type="ECO:0000313" key="10">
    <source>
        <dbReference type="EMBL" id="VEU61080.1"/>
    </source>
</evidence>
<evidence type="ECO:0000256" key="7">
    <source>
        <dbReference type="HAMAP-Rule" id="MF_00356"/>
    </source>
</evidence>
<dbReference type="InterPro" id="IPR012340">
    <property type="entry name" value="NA-bd_OB-fold"/>
</dbReference>
<dbReference type="InterPro" id="IPR012337">
    <property type="entry name" value="RNaseH-like_sf"/>
</dbReference>
<comment type="catalytic activity">
    <reaction evidence="6 7">
        <text>DNA(n) + a 2'-deoxyribonucleoside 5'-triphosphate = DNA(n+1) + diphosphate</text>
        <dbReference type="Rhea" id="RHEA:22508"/>
        <dbReference type="Rhea" id="RHEA-COMP:17339"/>
        <dbReference type="Rhea" id="RHEA-COMP:17340"/>
        <dbReference type="ChEBI" id="CHEBI:33019"/>
        <dbReference type="ChEBI" id="CHEBI:61560"/>
        <dbReference type="ChEBI" id="CHEBI:173112"/>
        <dbReference type="EC" id="2.7.7.7"/>
    </reaction>
</comment>
<gene>
    <name evidence="7 10" type="primary">polC</name>
    <name evidence="10" type="ORF">NCTC10122_00672</name>
</gene>
<keyword evidence="5 7" id="KW-0239">DNA-directed DNA polymerase</keyword>
<dbReference type="InterPro" id="IPR004805">
    <property type="entry name" value="DnaE2/DnaE/PolC"/>
</dbReference>
<keyword evidence="2 7" id="KW-0548">Nucleotidyltransferase</keyword>
<accession>A0A449AA82</accession>
<dbReference type="GO" id="GO:0005737">
    <property type="term" value="C:cytoplasm"/>
    <property type="evidence" value="ECO:0007669"/>
    <property type="project" value="UniProtKB-SubCell"/>
</dbReference>
<evidence type="ECO:0000256" key="3">
    <source>
        <dbReference type="ARBA" id="ARBA00022705"/>
    </source>
</evidence>
<evidence type="ECO:0000256" key="5">
    <source>
        <dbReference type="ARBA" id="ARBA00022932"/>
    </source>
</evidence>
<keyword evidence="7" id="KW-0540">Nuclease</keyword>
<keyword evidence="4 7" id="KW-0269">Exonuclease</keyword>
<dbReference type="Pfam" id="PF14579">
    <property type="entry name" value="HHH_6"/>
    <property type="match status" value="1"/>
</dbReference>
<dbReference type="InterPro" id="IPR004013">
    <property type="entry name" value="PHP_dom"/>
</dbReference>
<organism evidence="10 11">
    <name type="scientific">Mycoplasmopsis bovigenitalium</name>
    <dbReference type="NCBI Taxonomy" id="2112"/>
    <lineage>
        <taxon>Bacteria</taxon>
        <taxon>Bacillati</taxon>
        <taxon>Mycoplasmatota</taxon>
        <taxon>Mycoplasmoidales</taxon>
        <taxon>Metamycoplasmataceae</taxon>
        <taxon>Mycoplasmopsis</taxon>
    </lineage>
</organism>
<evidence type="ECO:0000256" key="1">
    <source>
        <dbReference type="ARBA" id="ARBA00022679"/>
    </source>
</evidence>
<dbReference type="Gene3D" id="6.10.140.1510">
    <property type="match status" value="1"/>
</dbReference>
<dbReference type="InterPro" id="IPR036397">
    <property type="entry name" value="RNaseH_sf"/>
</dbReference>
<dbReference type="Proteomes" id="UP000290942">
    <property type="component" value="Chromosome"/>
</dbReference>
<dbReference type="GO" id="GO:0008408">
    <property type="term" value="F:3'-5' exonuclease activity"/>
    <property type="evidence" value="ECO:0007669"/>
    <property type="project" value="UniProtKB-UniRule"/>
</dbReference>
<dbReference type="InterPro" id="IPR006308">
    <property type="entry name" value="Pol_III_a_PolC-type_gram_pos"/>
</dbReference>